<gene>
    <name evidence="6" type="ORF">D1869_05680</name>
    <name evidence="5" type="ORF">HNQ62_002235</name>
</gene>
<proteinExistence type="inferred from homology"/>
<name>A0A650CG11_SULOH</name>
<comment type="similarity">
    <text evidence="1">Belongs to the peptidase A31 family.</text>
</comment>
<dbReference type="InterPro" id="IPR000671">
    <property type="entry name" value="Peptidase_A31"/>
</dbReference>
<sequence length="163" mass="18681">MSKIIIGVGNRLMGDDGFGSCLAEILKEFVFDADIIDLGLSPLFDIELDKYSTIIILDIANINDEYGIYELKASQNLEPLSHDLGLSILLKMYDNKKFYLIACKPESIDIREGLSQRCIDRIEKLLPIFKHFLEEQGIKTNFNIPDIIRYIKEKCVYNPEKSE</sequence>
<dbReference type="NCBIfam" id="TIGR00072">
    <property type="entry name" value="hydrog_prot"/>
    <property type="match status" value="1"/>
</dbReference>
<evidence type="ECO:0000256" key="3">
    <source>
        <dbReference type="ARBA" id="ARBA00022750"/>
    </source>
</evidence>
<evidence type="ECO:0000256" key="2">
    <source>
        <dbReference type="ARBA" id="ARBA00022670"/>
    </source>
</evidence>
<evidence type="ECO:0000313" key="8">
    <source>
        <dbReference type="Proteomes" id="UP000582213"/>
    </source>
</evidence>
<dbReference type="GO" id="GO:0008047">
    <property type="term" value="F:enzyme activator activity"/>
    <property type="evidence" value="ECO:0007669"/>
    <property type="project" value="InterPro"/>
</dbReference>
<organism evidence="6 7">
    <name type="scientific">Sulfurisphaera ohwakuensis</name>
    <dbReference type="NCBI Taxonomy" id="69656"/>
    <lineage>
        <taxon>Archaea</taxon>
        <taxon>Thermoproteota</taxon>
        <taxon>Thermoprotei</taxon>
        <taxon>Sulfolobales</taxon>
        <taxon>Sulfolobaceae</taxon>
        <taxon>Sulfurisphaera</taxon>
    </lineage>
</organism>
<evidence type="ECO:0000313" key="6">
    <source>
        <dbReference type="EMBL" id="QGR16733.1"/>
    </source>
</evidence>
<dbReference type="PANTHER" id="PTHR30302">
    <property type="entry name" value="HYDROGENASE 1 MATURATION PROTEASE"/>
    <property type="match status" value="1"/>
</dbReference>
<protein>
    <submittedName>
        <fullName evidence="6">Hydrogenase maturation protease</fullName>
        <ecNumber evidence="5">3.4.23.-</ecNumber>
    </submittedName>
</protein>
<evidence type="ECO:0000313" key="7">
    <source>
        <dbReference type="Proteomes" id="UP000427373"/>
    </source>
</evidence>
<evidence type="ECO:0000256" key="1">
    <source>
        <dbReference type="ARBA" id="ARBA00006814"/>
    </source>
</evidence>
<dbReference type="EMBL" id="CP045484">
    <property type="protein sequence ID" value="QGR16733.1"/>
    <property type="molecule type" value="Genomic_DNA"/>
</dbReference>
<evidence type="ECO:0000256" key="4">
    <source>
        <dbReference type="ARBA" id="ARBA00022801"/>
    </source>
</evidence>
<dbReference type="GO" id="GO:0004190">
    <property type="term" value="F:aspartic-type endopeptidase activity"/>
    <property type="evidence" value="ECO:0007669"/>
    <property type="project" value="UniProtKB-KW"/>
</dbReference>
<dbReference type="KEGG" id="soh:D1869_05680"/>
<dbReference type="Proteomes" id="UP000582213">
    <property type="component" value="Unassembled WGS sequence"/>
</dbReference>
<dbReference type="PANTHER" id="PTHR30302:SF1">
    <property type="entry name" value="HYDROGENASE 2 MATURATION PROTEASE"/>
    <property type="match status" value="1"/>
</dbReference>
<keyword evidence="4 5" id="KW-0378">Hydrolase</keyword>
<dbReference type="EMBL" id="JACHFY010000016">
    <property type="protein sequence ID" value="MBB5254461.1"/>
    <property type="molecule type" value="Genomic_DNA"/>
</dbReference>
<keyword evidence="7" id="KW-1185">Reference proteome</keyword>
<dbReference type="GeneID" id="42800716"/>
<reference evidence="5 8" key="2">
    <citation type="submission" date="2020-08" db="EMBL/GenBank/DDBJ databases">
        <title>Genomic Encyclopedia of Type Strains, Phase IV (KMG-IV): sequencing the most valuable type-strain genomes for metagenomic binning, comparative biology and taxonomic classification.</title>
        <authorList>
            <person name="Goeker M."/>
        </authorList>
    </citation>
    <scope>NUCLEOTIDE SEQUENCE [LARGE SCALE GENOMIC DNA]</scope>
    <source>
        <strain evidence="5 8">DSM 12421</strain>
    </source>
</reference>
<keyword evidence="2 6" id="KW-0645">Protease</keyword>
<keyword evidence="3" id="KW-0064">Aspartyl protease</keyword>
<dbReference type="OrthoDB" id="44145at2157"/>
<dbReference type="SUPFAM" id="SSF53163">
    <property type="entry name" value="HybD-like"/>
    <property type="match status" value="1"/>
</dbReference>
<dbReference type="InterPro" id="IPR023430">
    <property type="entry name" value="Pept_HybD-like_dom_sf"/>
</dbReference>
<dbReference type="EC" id="3.4.23.-" evidence="5"/>
<dbReference type="AlphaFoldDB" id="A0A650CG11"/>
<dbReference type="Proteomes" id="UP000427373">
    <property type="component" value="Chromosome"/>
</dbReference>
<dbReference type="GO" id="GO:0016485">
    <property type="term" value="P:protein processing"/>
    <property type="evidence" value="ECO:0007669"/>
    <property type="project" value="TreeGrafter"/>
</dbReference>
<accession>A0A650CG11</accession>
<evidence type="ECO:0000313" key="5">
    <source>
        <dbReference type="EMBL" id="MBB5254461.1"/>
    </source>
</evidence>
<dbReference type="RefSeq" id="WP_156014288.1">
    <property type="nucleotide sequence ID" value="NZ_CP045484.1"/>
</dbReference>
<dbReference type="Gene3D" id="3.40.50.1450">
    <property type="entry name" value="HybD-like"/>
    <property type="match status" value="1"/>
</dbReference>
<reference evidence="6 7" key="1">
    <citation type="submission" date="2019-10" db="EMBL/GenBank/DDBJ databases">
        <title>Genome Sequences from Six Type Strain Members of the Archaeal Family Sulfolobaceae: Acidianus ambivalens, Acidianus infernus, Metallosphaera prunae, Stygiolobus azoricus, Sulfolobus metallicus, and Sulfurisphaera ohwakuensis.</title>
        <authorList>
            <person name="Counts J.A."/>
            <person name="Kelly R.M."/>
        </authorList>
    </citation>
    <scope>NUCLEOTIDE SEQUENCE [LARGE SCALE GENOMIC DNA]</scope>
    <source>
        <strain evidence="6 7">TA-1</strain>
    </source>
</reference>